<name>A0A4Z0WBJ2_9GAMM</name>
<evidence type="ECO:0000313" key="2">
    <source>
        <dbReference type="EMBL" id="TGG90763.1"/>
    </source>
</evidence>
<protein>
    <submittedName>
        <fullName evidence="2">BolA/IbaG family iron-sulfur metabolism protein</fullName>
    </submittedName>
</protein>
<dbReference type="Pfam" id="PF01722">
    <property type="entry name" value="BolA"/>
    <property type="match status" value="1"/>
</dbReference>
<dbReference type="Gene3D" id="3.30.300.90">
    <property type="entry name" value="BolA-like"/>
    <property type="match status" value="1"/>
</dbReference>
<accession>A0A4Z0WBJ2</accession>
<dbReference type="Proteomes" id="UP000297475">
    <property type="component" value="Unassembled WGS sequence"/>
</dbReference>
<gene>
    <name evidence="2" type="ORF">E4656_17665</name>
</gene>
<comment type="similarity">
    <text evidence="1">Belongs to the BolA/IbaG family.</text>
</comment>
<dbReference type="InterPro" id="IPR002634">
    <property type="entry name" value="BolA"/>
</dbReference>
<dbReference type="EMBL" id="SRMF01000011">
    <property type="protein sequence ID" value="TGG90763.1"/>
    <property type="molecule type" value="Genomic_DNA"/>
</dbReference>
<keyword evidence="3" id="KW-1185">Reference proteome</keyword>
<dbReference type="AlphaFoldDB" id="A0A4Z0WBJ2"/>
<dbReference type="OrthoDB" id="9812890at2"/>
<evidence type="ECO:0000256" key="1">
    <source>
        <dbReference type="RuleBase" id="RU003860"/>
    </source>
</evidence>
<reference evidence="2 3" key="1">
    <citation type="submission" date="2019-04" db="EMBL/GenBank/DDBJ databases">
        <title>Natronospirillum operosus gen. nov., sp. nov., a haloalkaliphilic satellite isolated from decaying biomass of laboratory culture of cyanobacterium Geitlerinema sp. and proposal of Natronospirillaceae fam. nov. and Saccharospirillaceae fam. nov.</title>
        <authorList>
            <person name="Kevbrin V."/>
            <person name="Boltyanskaya Y."/>
            <person name="Koziaeva V."/>
            <person name="Grouzdev D.S."/>
            <person name="Park M."/>
            <person name="Cho J."/>
        </authorList>
    </citation>
    <scope>NUCLEOTIDE SEQUENCE [LARGE SCALE GENOMIC DNA]</scope>
    <source>
        <strain evidence="2 3">G-116</strain>
    </source>
</reference>
<comment type="caution">
    <text evidence="2">The sequence shown here is derived from an EMBL/GenBank/DDBJ whole genome shotgun (WGS) entry which is preliminary data.</text>
</comment>
<organism evidence="2 3">
    <name type="scientific">Natronospirillum operosum</name>
    <dbReference type="NCBI Taxonomy" id="2759953"/>
    <lineage>
        <taxon>Bacteria</taxon>
        <taxon>Pseudomonadati</taxon>
        <taxon>Pseudomonadota</taxon>
        <taxon>Gammaproteobacteria</taxon>
        <taxon>Oceanospirillales</taxon>
        <taxon>Natronospirillaceae</taxon>
        <taxon>Natronospirillum</taxon>
    </lineage>
</organism>
<dbReference type="InterPro" id="IPR036065">
    <property type="entry name" value="BolA-like_sf"/>
</dbReference>
<dbReference type="RefSeq" id="WP_135484643.1">
    <property type="nucleotide sequence ID" value="NZ_SRMF01000011.1"/>
</dbReference>
<proteinExistence type="inferred from homology"/>
<dbReference type="PIRSF" id="PIRSF003113">
    <property type="entry name" value="BolA"/>
    <property type="match status" value="1"/>
</dbReference>
<dbReference type="SUPFAM" id="SSF82657">
    <property type="entry name" value="BolA-like"/>
    <property type="match status" value="1"/>
</dbReference>
<evidence type="ECO:0000313" key="3">
    <source>
        <dbReference type="Proteomes" id="UP000297475"/>
    </source>
</evidence>
<sequence>MTPEQVKEILQAALPDCTIEVTGGDAKFHVRARGEVFQGKMPVKQQQIVYGHLNEHIRSGAIHAVTMDLGAAD</sequence>